<dbReference type="OMA" id="NEYGRFK"/>
<accession>A0A3E2HJF6</accession>
<dbReference type="PANTHER" id="PTHR21686:SF12">
    <property type="entry name" value="DEOXYNUCLEOTIDYLTRANSFERASE TERMINAL-INTERACTING PROTEIN 2"/>
    <property type="match status" value="1"/>
</dbReference>
<dbReference type="Proteomes" id="UP000258309">
    <property type="component" value="Unassembled WGS sequence"/>
</dbReference>
<keyword evidence="2" id="KW-0539">Nucleus</keyword>
<feature type="non-terminal residue" evidence="4">
    <location>
        <position position="244"/>
    </location>
</feature>
<reference evidence="4 5" key="1">
    <citation type="submission" date="2018-05" db="EMBL/GenBank/DDBJ databases">
        <title>Draft genome sequence of Scytalidium lignicola DSM 105466, a ubiquitous saprotrophic fungus.</title>
        <authorList>
            <person name="Buettner E."/>
            <person name="Gebauer A.M."/>
            <person name="Hofrichter M."/>
            <person name="Liers C."/>
            <person name="Kellner H."/>
        </authorList>
    </citation>
    <scope>NUCLEOTIDE SEQUENCE [LARGE SCALE GENOMIC DNA]</scope>
    <source>
        <strain evidence="4 5">DSM 105466</strain>
    </source>
</reference>
<proteinExistence type="predicted"/>
<dbReference type="GO" id="GO:0006396">
    <property type="term" value="P:RNA processing"/>
    <property type="evidence" value="ECO:0007669"/>
    <property type="project" value="TreeGrafter"/>
</dbReference>
<dbReference type="OrthoDB" id="427886at2759"/>
<evidence type="ECO:0000256" key="1">
    <source>
        <dbReference type="ARBA" id="ARBA00004604"/>
    </source>
</evidence>
<dbReference type="AlphaFoldDB" id="A0A3E2HJF6"/>
<evidence type="ECO:0000313" key="4">
    <source>
        <dbReference type="EMBL" id="RFU33530.1"/>
    </source>
</evidence>
<gene>
    <name evidence="4" type="ORF">B7463_g2839</name>
</gene>
<comment type="subcellular location">
    <subcellularLocation>
        <location evidence="1">Nucleus</location>
        <location evidence="1">Nucleolus</location>
    </subcellularLocation>
</comment>
<sequence length="244" mass="27550">MAAVLEEEIATTTTTMSFLDEDEDLSDSQIQILLKEAEQRLRLQSTLSQVPQNPTEDNLNTNIPHLDSRADRSLKPCITLSKGGAQLDSEYVRQQADPQGAAAKIKPLETTSAKNERLKKEKEATAGPQWFNLPKTVLTPELKRDLQLLRLRSVLDPKRHYKKENSRAKPPPYSQVGTIVESPAEYFSARLSNKQRKKTLAEEVLAGEKETGRFKSKYAEIQSVKTSGKKESYKIRKAKRTAKR</sequence>
<name>A0A3E2HJF6_SCYLI</name>
<feature type="domain" description="Fcf2 pre-rRNA processing C-terminal" evidence="3">
    <location>
        <begin position="123"/>
        <end position="217"/>
    </location>
</feature>
<dbReference type="InterPro" id="IPR039883">
    <property type="entry name" value="Fcf2/DNTTIP2"/>
</dbReference>
<keyword evidence="5" id="KW-1185">Reference proteome</keyword>
<evidence type="ECO:0000313" key="5">
    <source>
        <dbReference type="Proteomes" id="UP000258309"/>
    </source>
</evidence>
<dbReference type="Pfam" id="PF08698">
    <property type="entry name" value="Fcf2"/>
    <property type="match status" value="1"/>
</dbReference>
<dbReference type="STRING" id="5539.A0A3E2HJF6"/>
<dbReference type="GO" id="GO:0003723">
    <property type="term" value="F:RNA binding"/>
    <property type="evidence" value="ECO:0007669"/>
    <property type="project" value="TreeGrafter"/>
</dbReference>
<dbReference type="PANTHER" id="PTHR21686">
    <property type="entry name" value="DEOXYNUCLEOTIDYLTRANSFERASE TERMINAL-INTERACTING PROTEIN 2"/>
    <property type="match status" value="1"/>
</dbReference>
<dbReference type="InterPro" id="IPR014810">
    <property type="entry name" value="Fcf2_C"/>
</dbReference>
<evidence type="ECO:0000259" key="3">
    <source>
        <dbReference type="Pfam" id="PF08698"/>
    </source>
</evidence>
<protein>
    <recommendedName>
        <fullName evidence="3">Fcf2 pre-rRNA processing C-terminal domain-containing protein</fullName>
    </recommendedName>
</protein>
<feature type="non-terminal residue" evidence="4">
    <location>
        <position position="1"/>
    </location>
</feature>
<dbReference type="EMBL" id="NCSJ02000034">
    <property type="protein sequence ID" value="RFU33530.1"/>
    <property type="molecule type" value="Genomic_DNA"/>
</dbReference>
<dbReference type="GO" id="GO:0005730">
    <property type="term" value="C:nucleolus"/>
    <property type="evidence" value="ECO:0007669"/>
    <property type="project" value="UniProtKB-SubCell"/>
</dbReference>
<organism evidence="4 5">
    <name type="scientific">Scytalidium lignicola</name>
    <name type="common">Hyphomycete</name>
    <dbReference type="NCBI Taxonomy" id="5539"/>
    <lineage>
        <taxon>Eukaryota</taxon>
        <taxon>Fungi</taxon>
        <taxon>Dikarya</taxon>
        <taxon>Ascomycota</taxon>
        <taxon>Pezizomycotina</taxon>
        <taxon>Leotiomycetes</taxon>
        <taxon>Leotiomycetes incertae sedis</taxon>
        <taxon>Scytalidium</taxon>
    </lineage>
</organism>
<evidence type="ECO:0000256" key="2">
    <source>
        <dbReference type="ARBA" id="ARBA00023242"/>
    </source>
</evidence>
<comment type="caution">
    <text evidence="4">The sequence shown here is derived from an EMBL/GenBank/DDBJ whole genome shotgun (WGS) entry which is preliminary data.</text>
</comment>